<reference evidence="3" key="2">
    <citation type="submission" date="2020-10" db="UniProtKB">
        <authorList>
            <consortium name="WormBaseParasite"/>
        </authorList>
    </citation>
    <scope>IDENTIFICATION</scope>
</reference>
<keyword evidence="2" id="KW-1185">Reference proteome</keyword>
<sequence length="184" mass="20563">MAPLVSSSSEAVKSWKRPANAMSAPLLRVKEEPGTSATPHPAKKSKALVSSTPMPKETDGLTLRKRTLPTVYSGKSKASISDVNQTTPRLPELLQRSARCSYAEAAPTIQRCTAQQLERVEKLNPHWRPHTESLWQKLCAKDFKTSECEPGDGQSWRACYQRHVIDRDDKLAAFRAKFYKKVIG</sequence>
<reference evidence="2" key="1">
    <citation type="journal article" date="2013" name="Genetics">
        <title>The draft genome and transcriptome of Panagrellus redivivus are shaped by the harsh demands of a free-living lifestyle.</title>
        <authorList>
            <person name="Srinivasan J."/>
            <person name="Dillman A.R."/>
            <person name="Macchietto M.G."/>
            <person name="Heikkinen L."/>
            <person name="Lakso M."/>
            <person name="Fracchia K.M."/>
            <person name="Antoshechkin I."/>
            <person name="Mortazavi A."/>
            <person name="Wong G."/>
            <person name="Sternberg P.W."/>
        </authorList>
    </citation>
    <scope>NUCLEOTIDE SEQUENCE [LARGE SCALE GENOMIC DNA]</scope>
    <source>
        <strain evidence="2">MT8872</strain>
    </source>
</reference>
<feature type="region of interest" description="Disordered" evidence="1">
    <location>
        <begin position="1"/>
        <end position="66"/>
    </location>
</feature>
<dbReference type="AlphaFoldDB" id="A0A7E4UY10"/>
<dbReference type="Pfam" id="PF06881">
    <property type="entry name" value="Elongin_A"/>
    <property type="match status" value="1"/>
</dbReference>
<feature type="compositionally biased region" description="Polar residues" evidence="1">
    <location>
        <begin position="1"/>
        <end position="11"/>
    </location>
</feature>
<dbReference type="WBParaSite" id="Pan_g13980.t1">
    <property type="protein sequence ID" value="Pan_g13980.t1"/>
    <property type="gene ID" value="Pan_g13980"/>
</dbReference>
<dbReference type="Proteomes" id="UP000492821">
    <property type="component" value="Unassembled WGS sequence"/>
</dbReference>
<dbReference type="PANTHER" id="PTHR15141">
    <property type="entry name" value="TRANSCRIPTION ELONGATION FACTOR B POLYPEPTIDE 3"/>
    <property type="match status" value="1"/>
</dbReference>
<dbReference type="GO" id="GO:0070449">
    <property type="term" value="C:elongin complex"/>
    <property type="evidence" value="ECO:0007669"/>
    <property type="project" value="InterPro"/>
</dbReference>
<dbReference type="InterPro" id="IPR051870">
    <property type="entry name" value="Elongin-A_domain"/>
</dbReference>
<evidence type="ECO:0000256" key="1">
    <source>
        <dbReference type="SAM" id="MobiDB-lite"/>
    </source>
</evidence>
<evidence type="ECO:0000313" key="3">
    <source>
        <dbReference type="WBParaSite" id="Pan_g13980.t1"/>
    </source>
</evidence>
<organism evidence="2 3">
    <name type="scientific">Panagrellus redivivus</name>
    <name type="common">Microworm</name>
    <dbReference type="NCBI Taxonomy" id="6233"/>
    <lineage>
        <taxon>Eukaryota</taxon>
        <taxon>Metazoa</taxon>
        <taxon>Ecdysozoa</taxon>
        <taxon>Nematoda</taxon>
        <taxon>Chromadorea</taxon>
        <taxon>Rhabditida</taxon>
        <taxon>Tylenchina</taxon>
        <taxon>Panagrolaimomorpha</taxon>
        <taxon>Panagrolaimoidea</taxon>
        <taxon>Panagrolaimidae</taxon>
        <taxon>Panagrellus</taxon>
    </lineage>
</organism>
<dbReference type="Gene3D" id="6.10.250.3180">
    <property type="match status" value="1"/>
</dbReference>
<dbReference type="InterPro" id="IPR010684">
    <property type="entry name" value="RNA_pol_II_trans_fac_SIII_A"/>
</dbReference>
<protein>
    <submittedName>
        <fullName evidence="3">GcrA cell cycle regulator</fullName>
    </submittedName>
</protein>
<proteinExistence type="predicted"/>
<dbReference type="PANTHER" id="PTHR15141:SF76">
    <property type="entry name" value="TRANSCRIPTION ELONGATION FACTOR B POLYPEPTIDE 3"/>
    <property type="match status" value="1"/>
</dbReference>
<evidence type="ECO:0000313" key="2">
    <source>
        <dbReference type="Proteomes" id="UP000492821"/>
    </source>
</evidence>
<name>A0A7E4UY10_PANRE</name>
<accession>A0A7E4UY10</accession>
<dbReference type="GO" id="GO:0006368">
    <property type="term" value="P:transcription elongation by RNA polymerase II"/>
    <property type="evidence" value="ECO:0007669"/>
    <property type="project" value="InterPro"/>
</dbReference>